<proteinExistence type="predicted"/>
<dbReference type="Proteomes" id="UP000235392">
    <property type="component" value="Unassembled WGS sequence"/>
</dbReference>
<gene>
    <name evidence="2" type="ORF">PCASD_23543</name>
</gene>
<protein>
    <submittedName>
        <fullName evidence="2">Uncharacterized protein</fullName>
    </submittedName>
</protein>
<evidence type="ECO:0000313" key="2">
    <source>
        <dbReference type="EMBL" id="PLW26152.1"/>
    </source>
</evidence>
<reference evidence="2 3" key="1">
    <citation type="submission" date="2017-11" db="EMBL/GenBank/DDBJ databases">
        <title>De novo assembly and phasing of dikaryotic genomes from two isolates of Puccinia coronata f. sp. avenae, the causal agent of oat crown rust.</title>
        <authorList>
            <person name="Miller M.E."/>
            <person name="Zhang Y."/>
            <person name="Omidvar V."/>
            <person name="Sperschneider J."/>
            <person name="Schwessinger B."/>
            <person name="Raley C."/>
            <person name="Palmer J.M."/>
            <person name="Garnica D."/>
            <person name="Upadhyaya N."/>
            <person name="Rathjen J."/>
            <person name="Taylor J.M."/>
            <person name="Park R.F."/>
            <person name="Dodds P.N."/>
            <person name="Hirsch C.D."/>
            <person name="Kianian S.F."/>
            <person name="Figueroa M."/>
        </authorList>
    </citation>
    <scope>NUCLEOTIDE SEQUENCE [LARGE SCALE GENOMIC DNA]</scope>
    <source>
        <strain evidence="2">12SD80</strain>
    </source>
</reference>
<dbReference type="AlphaFoldDB" id="A0A2N5TKX8"/>
<organism evidence="2 3">
    <name type="scientific">Puccinia coronata f. sp. avenae</name>
    <dbReference type="NCBI Taxonomy" id="200324"/>
    <lineage>
        <taxon>Eukaryota</taxon>
        <taxon>Fungi</taxon>
        <taxon>Dikarya</taxon>
        <taxon>Basidiomycota</taxon>
        <taxon>Pucciniomycotina</taxon>
        <taxon>Pucciniomycetes</taxon>
        <taxon>Pucciniales</taxon>
        <taxon>Pucciniaceae</taxon>
        <taxon>Puccinia</taxon>
    </lineage>
</organism>
<feature type="region of interest" description="Disordered" evidence="1">
    <location>
        <begin position="111"/>
        <end position="135"/>
    </location>
</feature>
<sequence length="135" mass="14999">MVIQRLGTVGEFFSEFRCVREVITFSPKLNDLLQSLRDPMFYTDWLRARKRKRTSMSDMNKPQRAPFPPLPGRCLIVAAATRFVFPMAATSTVREVAGCGTHANDGEAVEPVLTGGTNPPQKLIGQTGLTGHHRQ</sequence>
<comment type="caution">
    <text evidence="2">The sequence shown here is derived from an EMBL/GenBank/DDBJ whole genome shotgun (WGS) entry which is preliminary data.</text>
</comment>
<name>A0A2N5TKX8_9BASI</name>
<evidence type="ECO:0000313" key="3">
    <source>
        <dbReference type="Proteomes" id="UP000235392"/>
    </source>
</evidence>
<accession>A0A2N5TKX8</accession>
<dbReference type="EMBL" id="PGCI01000481">
    <property type="protein sequence ID" value="PLW26152.1"/>
    <property type="molecule type" value="Genomic_DNA"/>
</dbReference>
<evidence type="ECO:0000256" key="1">
    <source>
        <dbReference type="SAM" id="MobiDB-lite"/>
    </source>
</evidence>